<evidence type="ECO:0000313" key="2">
    <source>
        <dbReference type="Proteomes" id="UP000283569"/>
    </source>
</evidence>
<evidence type="ECO:0008006" key="3">
    <source>
        <dbReference type="Google" id="ProtNLM"/>
    </source>
</evidence>
<dbReference type="EMBL" id="MRDB01000041">
    <property type="protein sequence ID" value="RKL33181.1"/>
    <property type="molecule type" value="Genomic_DNA"/>
</dbReference>
<comment type="caution">
    <text evidence="1">The sequence shown here is derived from an EMBL/GenBank/DDBJ whole genome shotgun (WGS) entry which is preliminary data.</text>
</comment>
<proteinExistence type="predicted"/>
<dbReference type="Proteomes" id="UP000283569">
    <property type="component" value="Unassembled WGS sequence"/>
</dbReference>
<organism evidence="1 2">
    <name type="scientific">Gibberella intermedia</name>
    <name type="common">Bulb rot disease fungus</name>
    <name type="synonym">Fusarium proliferatum</name>
    <dbReference type="NCBI Taxonomy" id="948311"/>
    <lineage>
        <taxon>Eukaryota</taxon>
        <taxon>Fungi</taxon>
        <taxon>Dikarya</taxon>
        <taxon>Ascomycota</taxon>
        <taxon>Pezizomycotina</taxon>
        <taxon>Sordariomycetes</taxon>
        <taxon>Hypocreomycetidae</taxon>
        <taxon>Hypocreales</taxon>
        <taxon>Nectriaceae</taxon>
        <taxon>Fusarium</taxon>
        <taxon>Fusarium fujikuroi species complex</taxon>
    </lineage>
</organism>
<dbReference type="AlphaFoldDB" id="A0A420SV59"/>
<sequence>MHLVRNPHLQINVKSMVFHGQLPIEDDPGPRFGELHELAASARQRCPELADDPHWYGGLIHGWADPVAALLLVLCTRLETLDLMIPYHQASRLLVLKLVSLALEHSGTQRPLVNLRSIVLRWCDDEEPGNIQYAAPLFQLPNVKILALSALSDKIPLKSTSDEKGRDEHAKLGLDPDIYETRFSVGTSPIEELFLEAACLTSHGLFTVVSACKQLKKLVCTCGNPARMTDDGDNSAALLQKALLLHATSLVELAFNLETHRFRDDVSLEYGSNMGLECFKECFKQMNKLKRLTMDIHVLCFHDASRNEKMLDFLPSSLEYLGLECDLASYRPHVLQYAEVLCTVLRACGPGNRFCALKTLEIWLFVYGGVDTDIYEPVNELAREKGIKFTFTHGSHGGGNAWETMGMIPDPYPPIVDPATGPKRIR</sequence>
<evidence type="ECO:0000313" key="1">
    <source>
        <dbReference type="EMBL" id="RKL33181.1"/>
    </source>
</evidence>
<accession>A0A420SV59</accession>
<gene>
    <name evidence="1" type="ORF">BFJ72_g10197</name>
</gene>
<name>A0A420SV59_GIBIN</name>
<reference evidence="1 2" key="1">
    <citation type="journal article" date="2018" name="Sci. Rep.">
        <title>Characterisation of pathogen-specific regions and novel effector candidates in Fusarium oxysporum f. sp. cepae.</title>
        <authorList>
            <person name="Armitage A.D."/>
            <person name="Taylor A."/>
            <person name="Sobczyk M.K."/>
            <person name="Baxter L."/>
            <person name="Greenfield B.P."/>
            <person name="Bates H.J."/>
            <person name="Wilson F."/>
            <person name="Jackson A.C."/>
            <person name="Ott S."/>
            <person name="Harrison R.J."/>
            <person name="Clarkson J.P."/>
        </authorList>
    </citation>
    <scope>NUCLEOTIDE SEQUENCE [LARGE SCALE GENOMIC DNA]</scope>
    <source>
        <strain evidence="1 2">Fp_A8</strain>
    </source>
</reference>
<dbReference type="SUPFAM" id="SSF52047">
    <property type="entry name" value="RNI-like"/>
    <property type="match status" value="1"/>
</dbReference>
<protein>
    <recommendedName>
        <fullName evidence="3">F-box domain-containing protein</fullName>
    </recommendedName>
</protein>